<name>A0A1X7TLL8_AMPQE</name>
<dbReference type="InParanoid" id="A0A1X7TLL8"/>
<dbReference type="AlphaFoldDB" id="A0A1X7TLL8"/>
<protein>
    <submittedName>
        <fullName evidence="2">Uncharacterized protein</fullName>
    </submittedName>
</protein>
<evidence type="ECO:0000313" key="2">
    <source>
        <dbReference type="EnsemblMetazoa" id="Aqu2.1.15661_001"/>
    </source>
</evidence>
<accession>A0A1X7TLL8</accession>
<dbReference type="EnsemblMetazoa" id="Aqu2.1.15661_001">
    <property type="protein sequence ID" value="Aqu2.1.15661_001"/>
    <property type="gene ID" value="Aqu2.1.15661"/>
</dbReference>
<reference evidence="2" key="1">
    <citation type="submission" date="2017-05" db="UniProtKB">
        <authorList>
            <consortium name="EnsemblMetazoa"/>
        </authorList>
    </citation>
    <scope>IDENTIFICATION</scope>
</reference>
<evidence type="ECO:0000256" key="1">
    <source>
        <dbReference type="SAM" id="MobiDB-lite"/>
    </source>
</evidence>
<feature type="compositionally biased region" description="Pro residues" evidence="1">
    <location>
        <begin position="38"/>
        <end position="47"/>
    </location>
</feature>
<sequence length="47" mass="5265">MILGRSFDLKESIDILIASSNSSCRSRSLVAKSKSLPERPPVPRMYK</sequence>
<proteinExistence type="predicted"/>
<organism evidence="2">
    <name type="scientific">Amphimedon queenslandica</name>
    <name type="common">Sponge</name>
    <dbReference type="NCBI Taxonomy" id="400682"/>
    <lineage>
        <taxon>Eukaryota</taxon>
        <taxon>Metazoa</taxon>
        <taxon>Porifera</taxon>
        <taxon>Demospongiae</taxon>
        <taxon>Heteroscleromorpha</taxon>
        <taxon>Haplosclerida</taxon>
        <taxon>Niphatidae</taxon>
        <taxon>Amphimedon</taxon>
    </lineage>
</organism>
<feature type="region of interest" description="Disordered" evidence="1">
    <location>
        <begin position="28"/>
        <end position="47"/>
    </location>
</feature>